<evidence type="ECO:0000313" key="1">
    <source>
        <dbReference type="EMBL" id="QXV72140.1"/>
    </source>
</evidence>
<evidence type="ECO:0000313" key="2">
    <source>
        <dbReference type="Proteomes" id="UP000828192"/>
    </source>
</evidence>
<protein>
    <submittedName>
        <fullName evidence="1">Uncharacterized protein</fullName>
    </submittedName>
</protein>
<keyword evidence="2" id="KW-1185">Reference proteome</keyword>
<dbReference type="EMBL" id="MZ504995">
    <property type="protein sequence ID" value="QXV72140.1"/>
    <property type="molecule type" value="Genomic_DNA"/>
</dbReference>
<organism evidence="1 2">
    <name type="scientific">Klebsiella phage Geezett</name>
    <dbReference type="NCBI Taxonomy" id="2861002"/>
    <lineage>
        <taxon>Viruses</taxon>
        <taxon>Duplodnaviria</taxon>
        <taxon>Heunggongvirae</taxon>
        <taxon>Uroviricota</taxon>
        <taxon>Caudoviricetes</taxon>
        <taxon>Jameshumphriesvirinae</taxon>
        <taxon>Geezettvirus</taxon>
        <taxon>Geezettvirus geezett</taxon>
    </lineage>
</organism>
<name>A0AAE7VJV8_9CAUD</name>
<proteinExistence type="predicted"/>
<dbReference type="Proteomes" id="UP000828192">
    <property type="component" value="Segment"/>
</dbReference>
<sequence length="230" mass="27622">MKRSEAKLLGLQTYSGGKSCSRGHQSERYTTTGQCIECMKSYRQRRGEEYIEKERERNRLYASQNIEKYVENKRKWRKENPHVVEKDRLYSRERARMLYATDPEFKKKKLQRDKIYVAENRDKINKNNYHRYHNDPEFRLYDSMRKMVRRVLTISGTSKKMGYTSQELRLHLESLWQEGMSWENYGKWHIDHIKSIKSFRDEGVTDPKIVNALSNLQPLWATENISKGAK</sequence>
<reference evidence="1" key="1">
    <citation type="journal article" date="2021" name="Microbiol. Resour. Announc.">
        <title>Complete Genome Sequence of the Virulent Klebsiella pneumoniae Phage Geezett Infecting Multidrug-Resistant Clinical Strains.</title>
        <authorList>
            <person name="Loh B."/>
            <person name="Zhang L."/>
            <person name="Hua X."/>
            <person name="Yu Y."/>
            <person name="Ma L."/>
            <person name="Wang X."/>
            <person name="Manohar P."/>
            <person name="Nachimuthu R."/>
            <person name="Martins W.M.B.S."/>
            <person name="Toleman M.A."/>
            <person name="Leptihn S."/>
        </authorList>
    </citation>
    <scope>NUCLEOTIDE SEQUENCE</scope>
</reference>
<gene>
    <name evidence="1" type="ORF">Geezett_068</name>
</gene>
<accession>A0AAE7VJV8</accession>